<evidence type="ECO:0000313" key="2">
    <source>
        <dbReference type="EMBL" id="KAK9136715.1"/>
    </source>
</evidence>
<feature type="compositionally biased region" description="Basic and acidic residues" evidence="1">
    <location>
        <begin position="1"/>
        <end position="15"/>
    </location>
</feature>
<protein>
    <submittedName>
        <fullName evidence="2">Uncharacterized protein</fullName>
    </submittedName>
</protein>
<sequence>MKTAQTEEERERRPEALAWGRGRRTHTEGRRGSVRRARGSRKRRKGGEETLDC</sequence>
<name>A0AAP0JN94_9MAGN</name>
<organism evidence="2 3">
    <name type="scientific">Stephania japonica</name>
    <dbReference type="NCBI Taxonomy" id="461633"/>
    <lineage>
        <taxon>Eukaryota</taxon>
        <taxon>Viridiplantae</taxon>
        <taxon>Streptophyta</taxon>
        <taxon>Embryophyta</taxon>
        <taxon>Tracheophyta</taxon>
        <taxon>Spermatophyta</taxon>
        <taxon>Magnoliopsida</taxon>
        <taxon>Ranunculales</taxon>
        <taxon>Menispermaceae</taxon>
        <taxon>Menispermoideae</taxon>
        <taxon>Cissampelideae</taxon>
        <taxon>Stephania</taxon>
    </lineage>
</organism>
<evidence type="ECO:0000256" key="1">
    <source>
        <dbReference type="SAM" id="MobiDB-lite"/>
    </source>
</evidence>
<dbReference type="EMBL" id="JBBNAE010000003">
    <property type="protein sequence ID" value="KAK9136715.1"/>
    <property type="molecule type" value="Genomic_DNA"/>
</dbReference>
<comment type="caution">
    <text evidence="2">The sequence shown here is derived from an EMBL/GenBank/DDBJ whole genome shotgun (WGS) entry which is preliminary data.</text>
</comment>
<feature type="compositionally biased region" description="Basic residues" evidence="1">
    <location>
        <begin position="32"/>
        <end position="45"/>
    </location>
</feature>
<gene>
    <name evidence="2" type="ORF">Sjap_007309</name>
</gene>
<dbReference type="Proteomes" id="UP001417504">
    <property type="component" value="Unassembled WGS sequence"/>
</dbReference>
<keyword evidence="3" id="KW-1185">Reference proteome</keyword>
<proteinExistence type="predicted"/>
<evidence type="ECO:0000313" key="3">
    <source>
        <dbReference type="Proteomes" id="UP001417504"/>
    </source>
</evidence>
<reference evidence="2 3" key="1">
    <citation type="submission" date="2024-01" db="EMBL/GenBank/DDBJ databases">
        <title>Genome assemblies of Stephania.</title>
        <authorList>
            <person name="Yang L."/>
        </authorList>
    </citation>
    <scope>NUCLEOTIDE SEQUENCE [LARGE SCALE GENOMIC DNA]</scope>
    <source>
        <strain evidence="2">QJT</strain>
        <tissue evidence="2">Leaf</tissue>
    </source>
</reference>
<accession>A0AAP0JN94</accession>
<dbReference type="AlphaFoldDB" id="A0AAP0JN94"/>
<feature type="region of interest" description="Disordered" evidence="1">
    <location>
        <begin position="1"/>
        <end position="53"/>
    </location>
</feature>